<dbReference type="AlphaFoldDB" id="A0AAN9R527"/>
<reference evidence="2 3" key="1">
    <citation type="submission" date="2024-01" db="EMBL/GenBank/DDBJ databases">
        <title>The genomes of 5 underutilized Papilionoideae crops provide insights into root nodulation and disease resistanc.</title>
        <authorList>
            <person name="Jiang F."/>
        </authorList>
    </citation>
    <scope>NUCLEOTIDE SEQUENCE [LARGE SCALE GENOMIC DNA]</scope>
    <source>
        <strain evidence="2">LVBAO_FW01</strain>
        <tissue evidence="2">Leaves</tissue>
    </source>
</reference>
<gene>
    <name evidence="2" type="ORF">VNO77_01209</name>
</gene>
<protein>
    <submittedName>
        <fullName evidence="2">Uncharacterized protein</fullName>
    </submittedName>
</protein>
<evidence type="ECO:0000313" key="3">
    <source>
        <dbReference type="Proteomes" id="UP001367508"/>
    </source>
</evidence>
<evidence type="ECO:0000313" key="2">
    <source>
        <dbReference type="EMBL" id="KAK7359256.1"/>
    </source>
</evidence>
<dbReference type="EMBL" id="JAYMYQ010000001">
    <property type="protein sequence ID" value="KAK7359256.1"/>
    <property type="molecule type" value="Genomic_DNA"/>
</dbReference>
<proteinExistence type="predicted"/>
<feature type="region of interest" description="Disordered" evidence="1">
    <location>
        <begin position="29"/>
        <end position="48"/>
    </location>
</feature>
<organism evidence="2 3">
    <name type="scientific">Canavalia gladiata</name>
    <name type="common">Sword bean</name>
    <name type="synonym">Dolichos gladiatus</name>
    <dbReference type="NCBI Taxonomy" id="3824"/>
    <lineage>
        <taxon>Eukaryota</taxon>
        <taxon>Viridiplantae</taxon>
        <taxon>Streptophyta</taxon>
        <taxon>Embryophyta</taxon>
        <taxon>Tracheophyta</taxon>
        <taxon>Spermatophyta</taxon>
        <taxon>Magnoliopsida</taxon>
        <taxon>eudicotyledons</taxon>
        <taxon>Gunneridae</taxon>
        <taxon>Pentapetalae</taxon>
        <taxon>rosids</taxon>
        <taxon>fabids</taxon>
        <taxon>Fabales</taxon>
        <taxon>Fabaceae</taxon>
        <taxon>Papilionoideae</taxon>
        <taxon>50 kb inversion clade</taxon>
        <taxon>NPAAA clade</taxon>
        <taxon>indigoferoid/millettioid clade</taxon>
        <taxon>Phaseoleae</taxon>
        <taxon>Canavalia</taxon>
    </lineage>
</organism>
<evidence type="ECO:0000256" key="1">
    <source>
        <dbReference type="SAM" id="MobiDB-lite"/>
    </source>
</evidence>
<keyword evidence="3" id="KW-1185">Reference proteome</keyword>
<accession>A0AAN9R527</accession>
<sequence length="340" mass="36432">MARAKLVRACPFDSSNFSSFATSLCSSLSEEPSAESPAPTYSGLSAGSGSSSSAGNAGSCWSTPRNEYHFGYYGSGRTSGWGNRSNGWDCGSEREVNPFGDGDNAEQAFSEQENTGINVDAYEDIPVEISGEKVSLPANTFAEIDLAAAFCFPIISGVMRGQPVQWPPCGVRTPYSESPCTCSLTNQGAINATELDSVQMHMLCSGRMTLNVFGYIFAIGNSKNCLLSMLICNCMQLYLELLIVHYSSAIAEEGCGAASGHYFSAIAECFAVMAVAACFVAKILSLCNAKQPYNEILLGFQFCPQNDVVLKLWDLERGVDILVATPGRLVDMLERARVSL</sequence>
<dbReference type="Proteomes" id="UP001367508">
    <property type="component" value="Unassembled WGS sequence"/>
</dbReference>
<comment type="caution">
    <text evidence="2">The sequence shown here is derived from an EMBL/GenBank/DDBJ whole genome shotgun (WGS) entry which is preliminary data.</text>
</comment>
<name>A0AAN9R527_CANGL</name>